<dbReference type="Proteomes" id="UP001056883">
    <property type="component" value="Segment"/>
</dbReference>
<dbReference type="EMBL" id="ON529861">
    <property type="protein sequence ID" value="USN16407.1"/>
    <property type="molecule type" value="Genomic_DNA"/>
</dbReference>
<proteinExistence type="predicted"/>
<gene>
    <name evidence="1" type="ORF">PLUTO_00910</name>
</gene>
<protein>
    <submittedName>
        <fullName evidence="1">Uncharacterized protein</fullName>
    </submittedName>
</protein>
<reference evidence="1" key="1">
    <citation type="submission" date="2022-05" db="EMBL/GenBank/DDBJ databases">
        <authorList>
            <person name="Friedrich I."/>
            <person name="Poehlein A."/>
            <person name="Schneider D."/>
            <person name="Hertel R."/>
            <person name="Daniel R."/>
        </authorList>
    </citation>
    <scope>NUCLEOTIDE SEQUENCE</scope>
</reference>
<accession>A0A9E7SN66</accession>
<evidence type="ECO:0000313" key="2">
    <source>
        <dbReference type="Proteomes" id="UP001056883"/>
    </source>
</evidence>
<evidence type="ECO:0000313" key="1">
    <source>
        <dbReference type="EMBL" id="USN16407.1"/>
    </source>
</evidence>
<name>A0A9E7SN66_9CAUD</name>
<keyword evidence="2" id="KW-1185">Reference proteome</keyword>
<sequence>MTTGIWEFVSNVGDALQRHFGDAAKNAIRETVEDPETRAKVLASVGAVISNTHIPSVINKSVGELVPHTAAISWTQEELNTGFADHVSSGGAVADPRALFEAGAKWASTLSCEHIENGIAGSVGEVVKESASLSSGKIEGAIQTALDVAQAAITGGKGAALGELAANLAEAAIEHFSPSAEVDDKSVDHHNV</sequence>
<organism evidence="1 2">
    <name type="scientific">Luteibacter phage vB_LflM-Pluto</name>
    <dbReference type="NCBI Taxonomy" id="2948611"/>
    <lineage>
        <taxon>Viruses</taxon>
        <taxon>Duplodnaviria</taxon>
        <taxon>Heunggongvirae</taxon>
        <taxon>Uroviricota</taxon>
        <taxon>Caudoviricetes</taxon>
        <taxon>Lindbergviridae</taxon>
        <taxon>Plutovirus</taxon>
        <taxon>Plutovirus pluto</taxon>
    </lineage>
</organism>